<dbReference type="RefSeq" id="WP_406857136.1">
    <property type="nucleotide sequence ID" value="NZ_CP157484.1"/>
</dbReference>
<organism evidence="1">
    <name type="scientific">Alsobacter sp. KACC 23698</name>
    <dbReference type="NCBI Taxonomy" id="3149229"/>
    <lineage>
        <taxon>Bacteria</taxon>
        <taxon>Pseudomonadati</taxon>
        <taxon>Pseudomonadota</taxon>
        <taxon>Alphaproteobacteria</taxon>
        <taxon>Hyphomicrobiales</taxon>
        <taxon>Alsobacteraceae</taxon>
        <taxon>Alsobacter</taxon>
    </lineage>
</organism>
<proteinExistence type="predicted"/>
<gene>
    <name evidence="1" type="ORF">ABEG18_05725</name>
</gene>
<dbReference type="EMBL" id="CP157484">
    <property type="protein sequence ID" value="XBO40280.1"/>
    <property type="molecule type" value="Genomic_DNA"/>
</dbReference>
<accession>A0AAU7JJD5</accession>
<sequence length="47" mass="4682">MARLDPFGLGHGAEVAAGLLPVVAAARRAHDVQIVGLVAAAQQAGHV</sequence>
<evidence type="ECO:0008006" key="2">
    <source>
        <dbReference type="Google" id="ProtNLM"/>
    </source>
</evidence>
<protein>
    <recommendedName>
        <fullName evidence="2">Glycosyltransferase family 1 protein</fullName>
    </recommendedName>
</protein>
<name>A0AAU7JJD5_9HYPH</name>
<evidence type="ECO:0000313" key="1">
    <source>
        <dbReference type="EMBL" id="XBO40280.1"/>
    </source>
</evidence>
<dbReference type="AlphaFoldDB" id="A0AAU7JJD5"/>
<reference evidence="1" key="1">
    <citation type="submission" date="2024-05" db="EMBL/GenBank/DDBJ databases">
        <authorList>
            <person name="Kim S."/>
            <person name="Heo J."/>
            <person name="Choi H."/>
            <person name="Choi Y."/>
            <person name="Kwon S.-W."/>
            <person name="Kim Y."/>
        </authorList>
    </citation>
    <scope>NUCLEOTIDE SEQUENCE</scope>
    <source>
        <strain evidence="1">KACC 23698</strain>
    </source>
</reference>